<protein>
    <submittedName>
        <fullName evidence="1 2">Uncharacterized protein</fullName>
    </submittedName>
</protein>
<proteinExistence type="predicted"/>
<organism evidence="1">
    <name type="scientific">Capitella teleta</name>
    <name type="common">Polychaete worm</name>
    <dbReference type="NCBI Taxonomy" id="283909"/>
    <lineage>
        <taxon>Eukaryota</taxon>
        <taxon>Metazoa</taxon>
        <taxon>Spiralia</taxon>
        <taxon>Lophotrochozoa</taxon>
        <taxon>Annelida</taxon>
        <taxon>Polychaeta</taxon>
        <taxon>Sedentaria</taxon>
        <taxon>Scolecida</taxon>
        <taxon>Capitellidae</taxon>
        <taxon>Capitella</taxon>
    </lineage>
</organism>
<dbReference type="EMBL" id="KB311147">
    <property type="protein sequence ID" value="ELT89830.1"/>
    <property type="molecule type" value="Genomic_DNA"/>
</dbReference>
<accession>R7T891</accession>
<dbReference type="EMBL" id="AMQN01014657">
    <property type="status" value="NOT_ANNOTATED_CDS"/>
    <property type="molecule type" value="Genomic_DNA"/>
</dbReference>
<evidence type="ECO:0000313" key="2">
    <source>
        <dbReference type="EnsemblMetazoa" id="CapteP194082"/>
    </source>
</evidence>
<evidence type="ECO:0000313" key="3">
    <source>
        <dbReference type="Proteomes" id="UP000014760"/>
    </source>
</evidence>
<gene>
    <name evidence="1" type="ORF">CAPTEDRAFT_194082</name>
</gene>
<reference evidence="3" key="1">
    <citation type="submission" date="2012-12" db="EMBL/GenBank/DDBJ databases">
        <authorList>
            <person name="Hellsten U."/>
            <person name="Grimwood J."/>
            <person name="Chapman J.A."/>
            <person name="Shapiro H."/>
            <person name="Aerts A."/>
            <person name="Otillar R.P."/>
            <person name="Terry A.Y."/>
            <person name="Boore J.L."/>
            <person name="Simakov O."/>
            <person name="Marletaz F."/>
            <person name="Cho S.-J."/>
            <person name="Edsinger-Gonzales E."/>
            <person name="Havlak P."/>
            <person name="Kuo D.-H."/>
            <person name="Larsson T."/>
            <person name="Lv J."/>
            <person name="Arendt D."/>
            <person name="Savage R."/>
            <person name="Osoegawa K."/>
            <person name="de Jong P."/>
            <person name="Lindberg D.R."/>
            <person name="Seaver E.C."/>
            <person name="Weisblat D.A."/>
            <person name="Putnam N.H."/>
            <person name="Grigoriev I.V."/>
            <person name="Rokhsar D.S."/>
        </authorList>
    </citation>
    <scope>NUCLEOTIDE SEQUENCE</scope>
    <source>
        <strain evidence="3">I ESC-2004</strain>
    </source>
</reference>
<dbReference type="Proteomes" id="UP000014760">
    <property type="component" value="Unassembled WGS sequence"/>
</dbReference>
<keyword evidence="3" id="KW-1185">Reference proteome</keyword>
<dbReference type="GO" id="GO:0050660">
    <property type="term" value="F:flavin adenine dinucleotide binding"/>
    <property type="evidence" value="ECO:0007669"/>
    <property type="project" value="InterPro"/>
</dbReference>
<dbReference type="OrthoDB" id="5332616at2759"/>
<evidence type="ECO:0000313" key="1">
    <source>
        <dbReference type="EMBL" id="ELT89830.1"/>
    </source>
</evidence>
<dbReference type="SUPFAM" id="SSF56176">
    <property type="entry name" value="FAD-binding/transporter-associated domain-like"/>
    <property type="match status" value="1"/>
</dbReference>
<reference evidence="1 3" key="2">
    <citation type="journal article" date="2013" name="Nature">
        <title>Insights into bilaterian evolution from three spiralian genomes.</title>
        <authorList>
            <person name="Simakov O."/>
            <person name="Marletaz F."/>
            <person name="Cho S.J."/>
            <person name="Edsinger-Gonzales E."/>
            <person name="Havlak P."/>
            <person name="Hellsten U."/>
            <person name="Kuo D.H."/>
            <person name="Larsson T."/>
            <person name="Lv J."/>
            <person name="Arendt D."/>
            <person name="Savage R."/>
            <person name="Osoegawa K."/>
            <person name="de Jong P."/>
            <person name="Grimwood J."/>
            <person name="Chapman J.A."/>
            <person name="Shapiro H."/>
            <person name="Aerts A."/>
            <person name="Otillar R.P."/>
            <person name="Terry A.Y."/>
            <person name="Boore J.L."/>
            <person name="Grigoriev I.V."/>
            <person name="Lindberg D.R."/>
            <person name="Seaver E.C."/>
            <person name="Weisblat D.A."/>
            <person name="Putnam N.H."/>
            <person name="Rokhsar D.S."/>
        </authorList>
    </citation>
    <scope>NUCLEOTIDE SEQUENCE</scope>
    <source>
        <strain evidence="1 3">I ESC-2004</strain>
    </source>
</reference>
<dbReference type="EMBL" id="AMQN01014656">
    <property type="status" value="NOT_ANNOTATED_CDS"/>
    <property type="molecule type" value="Genomic_DNA"/>
</dbReference>
<dbReference type="InterPro" id="IPR036318">
    <property type="entry name" value="FAD-bd_PCMH-like_sf"/>
</dbReference>
<name>R7T891_CAPTE</name>
<dbReference type="EnsemblMetazoa" id="CapteT194082">
    <property type="protein sequence ID" value="CapteP194082"/>
    <property type="gene ID" value="CapteG194082"/>
</dbReference>
<reference evidence="2" key="3">
    <citation type="submission" date="2015-06" db="UniProtKB">
        <authorList>
            <consortium name="EnsemblMetazoa"/>
        </authorList>
    </citation>
    <scope>IDENTIFICATION</scope>
</reference>
<dbReference type="HOGENOM" id="CLU_2148232_0_0_1"/>
<sequence>MTVQVSSKAIELLTGVLGKENISTAESVRDHHSRDESSLQAFLPDCVVFPKDTLQNDFQEASHMLQTARLPVDFTEADSLSAQAILSIFPQQHESQIISPRCKHNNVHFQET</sequence>
<dbReference type="AlphaFoldDB" id="R7T891"/>